<dbReference type="Proteomes" id="UP000271339">
    <property type="component" value="Unassembled WGS sequence"/>
</dbReference>
<protein>
    <submittedName>
        <fullName evidence="8">Putative secreted protein (Por secretion system target)</fullName>
    </submittedName>
</protein>
<dbReference type="PANTHER" id="PTHR46343:SF2">
    <property type="entry name" value="SUSHI_VON WILLEBRAND FACTOR TYPE A_EGF_PENTRAXIN DOMAIN-CONTAINING 1"/>
    <property type="match status" value="1"/>
</dbReference>
<evidence type="ECO:0000256" key="1">
    <source>
        <dbReference type="ARBA" id="ARBA00022670"/>
    </source>
</evidence>
<dbReference type="InterPro" id="IPR013783">
    <property type="entry name" value="Ig-like_fold"/>
</dbReference>
<evidence type="ECO:0000259" key="7">
    <source>
        <dbReference type="PROSITE" id="PS51829"/>
    </source>
</evidence>
<name>A0A3L9YQN1_9FLAO</name>
<dbReference type="PROSITE" id="PS51829">
    <property type="entry name" value="P_HOMO_B"/>
    <property type="match status" value="1"/>
</dbReference>
<dbReference type="InterPro" id="IPR003410">
    <property type="entry name" value="HYR_dom"/>
</dbReference>
<comment type="caution">
    <text evidence="8">The sequence shown here is derived from an EMBL/GenBank/DDBJ whole genome shotgun (WGS) entry which is preliminary data.</text>
</comment>
<accession>A0A3L9YQN1</accession>
<evidence type="ECO:0000259" key="6">
    <source>
        <dbReference type="PROSITE" id="PS50825"/>
    </source>
</evidence>
<keyword evidence="1" id="KW-0645">Protease</keyword>
<feature type="chain" id="PRO_5018117564" evidence="5">
    <location>
        <begin position="23"/>
        <end position="1352"/>
    </location>
</feature>
<evidence type="ECO:0000313" key="9">
    <source>
        <dbReference type="Proteomes" id="UP000271339"/>
    </source>
</evidence>
<evidence type="ECO:0000256" key="5">
    <source>
        <dbReference type="SAM" id="SignalP"/>
    </source>
</evidence>
<feature type="domain" description="HYR" evidence="6">
    <location>
        <begin position="213"/>
        <end position="297"/>
    </location>
</feature>
<dbReference type="InterPro" id="IPR002884">
    <property type="entry name" value="P_dom"/>
</dbReference>
<dbReference type="Gene3D" id="2.60.40.10">
    <property type="entry name" value="Immunoglobulins"/>
    <property type="match status" value="3"/>
</dbReference>
<proteinExistence type="predicted"/>
<dbReference type="Pfam" id="PF18962">
    <property type="entry name" value="Por_Secre_tail"/>
    <property type="match status" value="1"/>
</dbReference>
<feature type="signal peptide" evidence="5">
    <location>
        <begin position="1"/>
        <end position="22"/>
    </location>
</feature>
<keyword evidence="3" id="KW-0677">Repeat</keyword>
<dbReference type="Pfam" id="PF01483">
    <property type="entry name" value="P_proprotein"/>
    <property type="match status" value="1"/>
</dbReference>
<dbReference type="InterPro" id="IPR008979">
    <property type="entry name" value="Galactose-bd-like_sf"/>
</dbReference>
<dbReference type="GO" id="GO:0006508">
    <property type="term" value="P:proteolysis"/>
    <property type="evidence" value="ECO:0007669"/>
    <property type="project" value="UniProtKB-KW"/>
</dbReference>
<feature type="domain" description="HYR" evidence="6">
    <location>
        <begin position="1176"/>
        <end position="1263"/>
    </location>
</feature>
<dbReference type="PROSITE" id="PS50825">
    <property type="entry name" value="HYR"/>
    <property type="match status" value="2"/>
</dbReference>
<feature type="domain" description="P/Homo B" evidence="7">
    <location>
        <begin position="559"/>
        <end position="720"/>
    </location>
</feature>
<evidence type="ECO:0000256" key="4">
    <source>
        <dbReference type="ARBA" id="ARBA00022801"/>
    </source>
</evidence>
<dbReference type="GO" id="GO:0004252">
    <property type="term" value="F:serine-type endopeptidase activity"/>
    <property type="evidence" value="ECO:0007669"/>
    <property type="project" value="InterPro"/>
</dbReference>
<keyword evidence="9" id="KW-1185">Reference proteome</keyword>
<sequence length="1352" mass="138648">MKKFTLGIVLSIVFLLTGAMQAQISTFPYQEGFEAGAGGWVASGTNSNWALGAPTNAIINSASEGTNAWVTGLATNYNTSADSYVTSPVFDFSALGADPTIKMDVWWNSEFSWDGANLQASTDGGTTWTRVGSFGDPNNWYTDDTVLGGAGGTVHAWTGRNSTTNGSGGWLEAEHLLDGTAGQASVTLRVFFGSDTSVTDEGFGFDNVRVTTVIGNAPAISCPADIMIDTTGGLCSGVANWTDALAIDVEDGPIPTTQTMGPPSGSTLPTGVTTIEYSATDSDGNTVTCQFTVTVTDNENPINVCQNITVELDAAGMYVMAPTEIDGGSTDNCGIVTYEFGTSGPAGSGSLPTIFVGTNGGATGGAVYFDVTVGSSNIDLTAIDVNTTTAAGDPFTIDVYAFPGTYVGNTGSPAPWGAALATGAGTTAGTDIPSTATLGGPVTLLAGTTYAMAIVMDGTHSHRYTNGDGTNQNYSNADLSMSLGAGGNTPFSGGVFSPRVFNGALTYDIVPDAFGGTFDCSMVGANTVYLKTTDANGNSSTCAATVTVEDNLAPVITCNGEPATVVDTTTATPALAIPDADPAGINTIMSVTDDFDIVDLDVDLDIAHSWVGDLKVTLTSPTGTVVVLIDQMGVPATAFGCSSDNLLVTIDDEATDPIEDACDAGPPAATGPYIGQEALSAFDGESTLGDWTLNVSDNAGGDTGTINGWGLVYSHDVSASPFDVILDANGMATVNAADLLLSIDEACAYTVTVGTTPVPTVLELPIPGGNGNFGNMFDVNALNEVTVDSFDVHGDVGLTFDVNVWFKTGTHVGFEADASAWTLLDTAVGIVSNGDGVVTPLNLTLGHTIPAGDTHAFFVSPIGGGFNYHNGTAVGAIAGADANIEVLEGSAADEAFSGTIFAPRVFEGNVIYTAGAGIGTELMVDCSDLGESTVEVTVTDASGNVSMCTATINVIDETAPILVCMDTTIELGPDGTAIVDPMALLAVMPSSYNVITISSDNQSGAPGETDLTVPVTADETISFDWDYSTADGPAFDSFGYLLNGVFTELTDPAGATNQNGSTTVALLTGDVFGFRSHSNDGVFGACTTVISNFMPGFTGQFDPANWTQLLTNSDGSATFVEIPGGPLSFDACGITILAVDVTEVSCDDIGTPIVITVFASDASGNIASCTSTVTVIDALAPVVTCPADQTVDPGVGNLFYEIPDYLATGEATAVDNCTDPLTITSQDPAAGTLVPDGVYPITITAEDEYGNVGTCTFTLTVESVLGVNDNELDIAITMYPNPAVNQVTISNNSNIQLEKAAIYDLNGKMISQYNLSNMQGEKVIDVSELATGVYMVQLISDKSSAVKRLIKE</sequence>
<dbReference type="InterPro" id="IPR043555">
    <property type="entry name" value="SRPX-like"/>
</dbReference>
<keyword evidence="2 5" id="KW-0732">Signal</keyword>
<dbReference type="OrthoDB" id="9805017at2"/>
<organism evidence="8 9">
    <name type="scientific">Ulvibacter antarcticus</name>
    <dbReference type="NCBI Taxonomy" id="442714"/>
    <lineage>
        <taxon>Bacteria</taxon>
        <taxon>Pseudomonadati</taxon>
        <taxon>Bacteroidota</taxon>
        <taxon>Flavobacteriia</taxon>
        <taxon>Flavobacteriales</taxon>
        <taxon>Flavobacteriaceae</taxon>
        <taxon>Ulvibacter</taxon>
    </lineage>
</organism>
<evidence type="ECO:0000256" key="2">
    <source>
        <dbReference type="ARBA" id="ARBA00022729"/>
    </source>
</evidence>
<evidence type="ECO:0000313" key="8">
    <source>
        <dbReference type="EMBL" id="RMA56802.1"/>
    </source>
</evidence>
<dbReference type="RefSeq" id="WP_121908835.1">
    <property type="nucleotide sequence ID" value="NZ_REFC01000016.1"/>
</dbReference>
<dbReference type="EMBL" id="REFC01000016">
    <property type="protein sequence ID" value="RMA56802.1"/>
    <property type="molecule type" value="Genomic_DNA"/>
</dbReference>
<dbReference type="InterPro" id="IPR026444">
    <property type="entry name" value="Secre_tail"/>
</dbReference>
<dbReference type="Pfam" id="PF02494">
    <property type="entry name" value="HYR"/>
    <property type="match status" value="1"/>
</dbReference>
<keyword evidence="4" id="KW-0378">Hydrolase</keyword>
<gene>
    <name evidence="8" type="ORF">BXY75_3322</name>
</gene>
<dbReference type="NCBIfam" id="TIGR04183">
    <property type="entry name" value="Por_Secre_tail"/>
    <property type="match status" value="1"/>
</dbReference>
<dbReference type="PANTHER" id="PTHR46343">
    <property type="entry name" value="HYR DOMAIN-CONTAINING PROTEIN"/>
    <property type="match status" value="1"/>
</dbReference>
<reference evidence="8 9" key="1">
    <citation type="submission" date="2018-10" db="EMBL/GenBank/DDBJ databases">
        <title>Genomic Encyclopedia of Archaeal and Bacterial Type Strains, Phase II (KMG-II): from individual species to whole genera.</title>
        <authorList>
            <person name="Goeker M."/>
        </authorList>
    </citation>
    <scope>NUCLEOTIDE SEQUENCE [LARGE SCALE GENOMIC DNA]</scope>
    <source>
        <strain evidence="8 9">DSM 23424</strain>
    </source>
</reference>
<dbReference type="SUPFAM" id="SSF49785">
    <property type="entry name" value="Galactose-binding domain-like"/>
    <property type="match status" value="1"/>
</dbReference>
<evidence type="ECO:0000256" key="3">
    <source>
        <dbReference type="ARBA" id="ARBA00022737"/>
    </source>
</evidence>
<dbReference type="Gene3D" id="2.60.120.260">
    <property type="entry name" value="Galactose-binding domain-like"/>
    <property type="match status" value="1"/>
</dbReference>